<dbReference type="EMBL" id="KV875445">
    <property type="protein sequence ID" value="RZR70550.1"/>
    <property type="molecule type" value="Genomic_DNA"/>
</dbReference>
<dbReference type="AlphaFoldDB" id="A0A444ESD4"/>
<reference evidence="2" key="1">
    <citation type="journal article" date="2018" name="Data Brief">
        <title>Genome sequence data from 17 accessions of Ensete ventricosum, a staple food crop for millions in Ethiopia.</title>
        <authorList>
            <person name="Yemataw Z."/>
            <person name="Muzemil S."/>
            <person name="Ambachew D."/>
            <person name="Tripathi L."/>
            <person name="Tesfaye K."/>
            <person name="Chala A."/>
            <person name="Farbos A."/>
            <person name="O'Neill P."/>
            <person name="Moore K."/>
            <person name="Grant M."/>
            <person name="Studholme D.J."/>
        </authorList>
    </citation>
    <scope>NUCLEOTIDE SEQUENCE [LARGE SCALE GENOMIC DNA]</scope>
    <source>
        <tissue evidence="2">Leaf</tissue>
    </source>
</reference>
<dbReference type="Proteomes" id="UP000290560">
    <property type="component" value="Unassembled WGS sequence"/>
</dbReference>
<organism evidence="2">
    <name type="scientific">Ensete ventricosum</name>
    <name type="common">Abyssinian banana</name>
    <name type="synonym">Musa ensete</name>
    <dbReference type="NCBI Taxonomy" id="4639"/>
    <lineage>
        <taxon>Eukaryota</taxon>
        <taxon>Viridiplantae</taxon>
        <taxon>Streptophyta</taxon>
        <taxon>Embryophyta</taxon>
        <taxon>Tracheophyta</taxon>
        <taxon>Spermatophyta</taxon>
        <taxon>Magnoliopsida</taxon>
        <taxon>Liliopsida</taxon>
        <taxon>Zingiberales</taxon>
        <taxon>Musaceae</taxon>
        <taxon>Ensete</taxon>
    </lineage>
</organism>
<sequence>MQILTRVLQLNSIVLWPEPANPILITEQETGERNTPRNSTIEPKKRKRGRQGPTEQVSTLSQAASRRHFTFHRRRRRFRNDREEKLNRLSQIDRGVTETREESHRIEPGGGREGEREELRGHVERGEGKWKIYSPTSRSPINAKPGRAKPSD</sequence>
<name>A0A444ESD4_ENSVE</name>
<evidence type="ECO:0000313" key="2">
    <source>
        <dbReference type="EMBL" id="RZR70550.1"/>
    </source>
</evidence>
<protein>
    <submittedName>
        <fullName evidence="2">Uncharacterized protein</fullName>
    </submittedName>
</protein>
<gene>
    <name evidence="2" type="ORF">BHM03_00000427</name>
</gene>
<feature type="compositionally biased region" description="Polar residues" evidence="1">
    <location>
        <begin position="53"/>
        <end position="64"/>
    </location>
</feature>
<feature type="region of interest" description="Disordered" evidence="1">
    <location>
        <begin position="26"/>
        <end position="152"/>
    </location>
</feature>
<feature type="compositionally biased region" description="Basic residues" evidence="1">
    <location>
        <begin position="65"/>
        <end position="79"/>
    </location>
</feature>
<proteinExistence type="predicted"/>
<evidence type="ECO:0000256" key="1">
    <source>
        <dbReference type="SAM" id="MobiDB-lite"/>
    </source>
</evidence>
<feature type="compositionally biased region" description="Basic and acidic residues" evidence="1">
    <location>
        <begin position="95"/>
        <end position="130"/>
    </location>
</feature>
<accession>A0A444ESD4</accession>